<comment type="caution">
    <text evidence="2">The sequence shown here is derived from an EMBL/GenBank/DDBJ whole genome shotgun (WGS) entry which is preliminary data.</text>
</comment>
<feature type="compositionally biased region" description="Polar residues" evidence="1">
    <location>
        <begin position="37"/>
        <end position="50"/>
    </location>
</feature>
<feature type="compositionally biased region" description="Basic residues" evidence="1">
    <location>
        <begin position="85"/>
        <end position="95"/>
    </location>
</feature>
<gene>
    <name evidence="2" type="ORF">B0A48_04109</name>
</gene>
<protein>
    <submittedName>
        <fullName evidence="2">Uncharacterized protein</fullName>
    </submittedName>
</protein>
<feature type="region of interest" description="Disordered" evidence="1">
    <location>
        <begin position="198"/>
        <end position="235"/>
    </location>
</feature>
<feature type="compositionally biased region" description="Polar residues" evidence="1">
    <location>
        <begin position="100"/>
        <end position="125"/>
    </location>
</feature>
<evidence type="ECO:0000313" key="2">
    <source>
        <dbReference type="EMBL" id="OQO10809.1"/>
    </source>
</evidence>
<dbReference type="EMBL" id="NAJO01000008">
    <property type="protein sequence ID" value="OQO10809.1"/>
    <property type="molecule type" value="Genomic_DNA"/>
</dbReference>
<reference evidence="3" key="1">
    <citation type="submission" date="2017-03" db="EMBL/GenBank/DDBJ databases">
        <title>Genomes of endolithic fungi from Antarctica.</title>
        <authorList>
            <person name="Coleine C."/>
            <person name="Masonjones S."/>
            <person name="Stajich J.E."/>
        </authorList>
    </citation>
    <scope>NUCLEOTIDE SEQUENCE [LARGE SCALE GENOMIC DNA]</scope>
    <source>
        <strain evidence="3">CCFEE 5527</strain>
    </source>
</reference>
<evidence type="ECO:0000313" key="3">
    <source>
        <dbReference type="Proteomes" id="UP000192596"/>
    </source>
</evidence>
<organism evidence="2 3">
    <name type="scientific">Cryoendolithus antarcticus</name>
    <dbReference type="NCBI Taxonomy" id="1507870"/>
    <lineage>
        <taxon>Eukaryota</taxon>
        <taxon>Fungi</taxon>
        <taxon>Dikarya</taxon>
        <taxon>Ascomycota</taxon>
        <taxon>Pezizomycotina</taxon>
        <taxon>Dothideomycetes</taxon>
        <taxon>Dothideomycetidae</taxon>
        <taxon>Cladosporiales</taxon>
        <taxon>Cladosporiaceae</taxon>
        <taxon>Cryoendolithus</taxon>
    </lineage>
</organism>
<proteinExistence type="predicted"/>
<dbReference type="Proteomes" id="UP000192596">
    <property type="component" value="Unassembled WGS sequence"/>
</dbReference>
<feature type="compositionally biased region" description="Basic and acidic residues" evidence="1">
    <location>
        <begin position="23"/>
        <end position="32"/>
    </location>
</feature>
<keyword evidence="3" id="KW-1185">Reference proteome</keyword>
<evidence type="ECO:0000256" key="1">
    <source>
        <dbReference type="SAM" id="MobiDB-lite"/>
    </source>
</evidence>
<feature type="region of interest" description="Disordered" evidence="1">
    <location>
        <begin position="1"/>
        <end position="164"/>
    </location>
</feature>
<dbReference type="AlphaFoldDB" id="A0A1V8THE7"/>
<sequence length="447" mass="48173">MAPSTPPPRNTRIRTPPTPLHGPLHDTYEPYARRSTRTAAQQSPYGSLQDTRARHTTPPPTTRRARFSGTQLTSPPSSPASPLTRSHKTPKKSPARRSVNGAQSDSDTSLRLSVTRTSVLPTPNKTPMKRPAVAINAASRALNFQSHSPSDVMPTPRKHKKARNSSMRGFDLYEDGAESAEPAIPIFTDANARVPELDEAEDNPFVGPRKTTSSGRAQKRGGGVKTEEEKEMEQAVARDEGLIYVFRGKKLLRRFESPTSSEHVANPPSSPDSIRAQRTLKRNAGPSAHRPLTRSSITPRLLFPSAEPEVEVDEEALTDIEIPVPAQQSVQATPRKLIASSAAYLATPPSTKRTSRISTLAIPASGLATLLEEEEETDVTATSPVVSNGKRRKITSPFDEWPRSKVGVSKAGGKKREAEGEVQDVSGSKRTRGNASGGAGSVDASSA</sequence>
<feature type="region of interest" description="Disordered" evidence="1">
    <location>
        <begin position="282"/>
        <end position="310"/>
    </location>
</feature>
<dbReference type="InParanoid" id="A0A1V8THE7"/>
<feature type="region of interest" description="Disordered" evidence="1">
    <location>
        <begin position="373"/>
        <end position="447"/>
    </location>
</feature>
<dbReference type="OrthoDB" id="5398515at2759"/>
<feature type="compositionally biased region" description="Basic and acidic residues" evidence="1">
    <location>
        <begin position="225"/>
        <end position="235"/>
    </location>
</feature>
<accession>A0A1V8THE7</accession>
<name>A0A1V8THE7_9PEZI</name>